<accession>A0A0P1LG06</accession>
<dbReference type="EMBL" id="CZVI01000003">
    <property type="protein sequence ID" value="CUS80554.1"/>
    <property type="molecule type" value="Genomic_DNA"/>
</dbReference>
<evidence type="ECO:0000313" key="12">
    <source>
        <dbReference type="Proteomes" id="UP000182200"/>
    </source>
</evidence>
<dbReference type="PANTHER" id="PTHR31272">
    <property type="entry name" value="CYTOCHROME C-TYPE BIOGENESIS PROTEIN HI_1454-RELATED"/>
    <property type="match status" value="1"/>
</dbReference>
<evidence type="ECO:0000259" key="8">
    <source>
        <dbReference type="Pfam" id="PF02683"/>
    </source>
</evidence>
<evidence type="ECO:0000313" key="11">
    <source>
        <dbReference type="Proteomes" id="UP000182011"/>
    </source>
</evidence>
<dbReference type="InterPro" id="IPR051790">
    <property type="entry name" value="Cytochrome_c-biogenesis_DsbD"/>
</dbReference>
<dbReference type="GO" id="GO:0017004">
    <property type="term" value="P:cytochrome complex assembly"/>
    <property type="evidence" value="ECO:0007669"/>
    <property type="project" value="UniProtKB-KW"/>
</dbReference>
<dbReference type="InterPro" id="IPR003834">
    <property type="entry name" value="Cyt_c_assmbl_TM_dom"/>
</dbReference>
<evidence type="ECO:0000313" key="10">
    <source>
        <dbReference type="EMBL" id="CUU07044.1"/>
    </source>
</evidence>
<organism evidence="10 11">
    <name type="scientific">Candidatus Kryptonium thompsonii</name>
    <dbReference type="NCBI Taxonomy" id="1633631"/>
    <lineage>
        <taxon>Bacteria</taxon>
        <taxon>Pseudomonadati</taxon>
        <taxon>Candidatus Kryptoniota</taxon>
        <taxon>Candidatus Kryptonium</taxon>
    </lineage>
</organism>
<reference evidence="10 11" key="1">
    <citation type="submission" date="2015-11" db="EMBL/GenBank/DDBJ databases">
        <authorList>
            <person name="Zhang Y."/>
            <person name="Guo Z."/>
        </authorList>
    </citation>
    <scope>NUCLEOTIDE SEQUENCE [LARGE SCALE GENOMIC DNA]</scope>
    <source>
        <strain evidence="10">JGI-4</strain>
    </source>
</reference>
<dbReference type="Proteomes" id="UP000182011">
    <property type="component" value="Unassembled WGS sequence"/>
</dbReference>
<accession>A0A0P1MBJ4</accession>
<feature type="transmembrane region" description="Helical" evidence="7">
    <location>
        <begin position="50"/>
        <end position="69"/>
    </location>
</feature>
<feature type="domain" description="Cytochrome C biogenesis protein transmembrane" evidence="8">
    <location>
        <begin position="6"/>
        <end position="222"/>
    </location>
</feature>
<dbReference type="Pfam" id="PF02683">
    <property type="entry name" value="DsbD_TM"/>
    <property type="match status" value="1"/>
</dbReference>
<feature type="transmembrane region" description="Helical" evidence="7">
    <location>
        <begin position="6"/>
        <end position="30"/>
    </location>
</feature>
<feature type="transmembrane region" description="Helical" evidence="7">
    <location>
        <begin position="89"/>
        <end position="109"/>
    </location>
</feature>
<evidence type="ECO:0000313" key="9">
    <source>
        <dbReference type="EMBL" id="CUS80554.1"/>
    </source>
</evidence>
<protein>
    <submittedName>
        <fullName evidence="10">Cytochrome c-type biogenesis protein</fullName>
    </submittedName>
</protein>
<keyword evidence="12" id="KW-1185">Reference proteome</keyword>
<sequence>MESVGLFTAFLFGVLSFLSPCVLPLVPGYISFISGLSFEELRDSENARKFLIKTFLSSAFFVLGFSVVFVSLGASATAVGKFLSDNMNVISKVAGVIIVLFGLHMTGIFKIKFLNYEAKLRTQGKPLGLIGAFVVGFAFAFGWTPCIGPVLATILVLASQQETVKQGILLLSVYSLGLGIPFIVTSLSVNLFFKWFSKVRKHLNLVEIVSGVILILLGILIFTNSLGIVSAYIMKLFPFLANFS</sequence>
<accession>A0A0P1LG65</accession>
<keyword evidence="5 7" id="KW-1133">Transmembrane helix</keyword>
<proteinExistence type="inferred from homology"/>
<dbReference type="RefSeq" id="WP_075432169.1">
    <property type="nucleotide sequence ID" value="NZ_CZVI01000003.1"/>
</dbReference>
<comment type="subcellular location">
    <subcellularLocation>
        <location evidence="1">Membrane</location>
        <topology evidence="1">Multi-pass membrane protein</topology>
    </subcellularLocation>
</comment>
<evidence type="ECO:0000256" key="6">
    <source>
        <dbReference type="ARBA" id="ARBA00023136"/>
    </source>
</evidence>
<reference evidence="9 12" key="2">
    <citation type="submission" date="2015-11" db="EMBL/GenBank/DDBJ databases">
        <authorList>
            <person name="Varghese N."/>
        </authorList>
    </citation>
    <scope>NUCLEOTIDE SEQUENCE [LARGE SCALE GENOMIC DNA]</scope>
    <source>
        <strain evidence="9 12">JGI-8</strain>
    </source>
</reference>
<name>A0A0P1LG06_9BACT</name>
<dbReference type="EMBL" id="FAOP01000006">
    <property type="protein sequence ID" value="CUU07044.1"/>
    <property type="molecule type" value="Genomic_DNA"/>
</dbReference>
<comment type="similarity">
    <text evidence="2">Belongs to the DsbD family.</text>
</comment>
<feature type="transmembrane region" description="Helical" evidence="7">
    <location>
        <begin position="168"/>
        <end position="193"/>
    </location>
</feature>
<accession>A0A0S4N730</accession>
<evidence type="ECO:0000256" key="3">
    <source>
        <dbReference type="ARBA" id="ARBA00022692"/>
    </source>
</evidence>
<evidence type="ECO:0000256" key="2">
    <source>
        <dbReference type="ARBA" id="ARBA00006143"/>
    </source>
</evidence>
<dbReference type="Proteomes" id="UP000182200">
    <property type="component" value="Unassembled WGS sequence"/>
</dbReference>
<keyword evidence="4" id="KW-0201">Cytochrome c-type biogenesis</keyword>
<evidence type="ECO:0000256" key="4">
    <source>
        <dbReference type="ARBA" id="ARBA00022748"/>
    </source>
</evidence>
<dbReference type="OrthoDB" id="9809733at2"/>
<evidence type="ECO:0000256" key="1">
    <source>
        <dbReference type="ARBA" id="ARBA00004141"/>
    </source>
</evidence>
<feature type="transmembrane region" description="Helical" evidence="7">
    <location>
        <begin position="129"/>
        <end position="156"/>
    </location>
</feature>
<keyword evidence="6 7" id="KW-0472">Membrane</keyword>
<dbReference type="PANTHER" id="PTHR31272:SF4">
    <property type="entry name" value="CYTOCHROME C-TYPE BIOGENESIS PROTEIN HI_1454-RELATED"/>
    <property type="match status" value="1"/>
</dbReference>
<evidence type="ECO:0000256" key="7">
    <source>
        <dbReference type="SAM" id="Phobius"/>
    </source>
</evidence>
<gene>
    <name evidence="10" type="ORF">JGI4_01688</name>
    <name evidence="9" type="ORF">JGI8_00428</name>
</gene>
<dbReference type="GO" id="GO:0016020">
    <property type="term" value="C:membrane"/>
    <property type="evidence" value="ECO:0007669"/>
    <property type="project" value="UniProtKB-SubCell"/>
</dbReference>
<dbReference type="AlphaFoldDB" id="A0A0P1LG06"/>
<dbReference type="STRING" id="1633631.GCA_001442925_01683"/>
<feature type="transmembrane region" description="Helical" evidence="7">
    <location>
        <begin position="205"/>
        <end position="234"/>
    </location>
</feature>
<keyword evidence="3 7" id="KW-0812">Transmembrane</keyword>
<evidence type="ECO:0000256" key="5">
    <source>
        <dbReference type="ARBA" id="ARBA00022989"/>
    </source>
</evidence>